<accession>A0A5B7GGB3</accession>
<dbReference type="AlphaFoldDB" id="A0A5B7GGB3"/>
<feature type="region of interest" description="Disordered" evidence="1">
    <location>
        <begin position="244"/>
        <end position="263"/>
    </location>
</feature>
<name>A0A5B7GGB3_PORTR</name>
<reference evidence="2 3" key="1">
    <citation type="submission" date="2019-05" db="EMBL/GenBank/DDBJ databases">
        <title>Another draft genome of Portunus trituberculatus and its Hox gene families provides insights of decapod evolution.</title>
        <authorList>
            <person name="Jeong J.-H."/>
            <person name="Song I."/>
            <person name="Kim S."/>
            <person name="Choi T."/>
            <person name="Kim D."/>
            <person name="Ryu S."/>
            <person name="Kim W."/>
        </authorList>
    </citation>
    <scope>NUCLEOTIDE SEQUENCE [LARGE SCALE GENOMIC DNA]</scope>
    <source>
        <tissue evidence="2">Muscle</tissue>
    </source>
</reference>
<sequence>MEEPSVMGCSSMGYHSQTPPHPTTTATTFENSCYRSLLDSDVVSDDDSDWREDEWPQDRPLPLPEWGRERASLAFASLRDYMSFLSRVASHQRQTISIHPYDSVSNFIEYYFAPSSSPSSSSSSSFVIWEVEENRSGRITLFKNIIHVSRPFLSGVNVTERRNLPYHFRILLGRDASGKFTTGLYFHIKPAPASTIVTFLHKVDGEMKHVKKPIDYFLPQDAEEEAGKKGNQVKDGKELNKKRNVEQEVWKREEGNKEKNEGKVDKEVERAVMAIEDGLGRVRGEVQRTLVTLACLLKDEKYVAEFCKLNNEIEILRRA</sequence>
<evidence type="ECO:0000313" key="2">
    <source>
        <dbReference type="EMBL" id="MPC56327.1"/>
    </source>
</evidence>
<keyword evidence="3" id="KW-1185">Reference proteome</keyword>
<evidence type="ECO:0000313" key="3">
    <source>
        <dbReference type="Proteomes" id="UP000324222"/>
    </source>
</evidence>
<dbReference type="Proteomes" id="UP000324222">
    <property type="component" value="Unassembled WGS sequence"/>
</dbReference>
<gene>
    <name evidence="2" type="ORF">E2C01_050281</name>
</gene>
<protein>
    <submittedName>
        <fullName evidence="2">Uncharacterized protein</fullName>
    </submittedName>
</protein>
<proteinExistence type="predicted"/>
<dbReference type="EMBL" id="VSRR010013854">
    <property type="protein sequence ID" value="MPC56327.1"/>
    <property type="molecule type" value="Genomic_DNA"/>
</dbReference>
<dbReference type="OrthoDB" id="7458733at2759"/>
<feature type="region of interest" description="Disordered" evidence="1">
    <location>
        <begin position="1"/>
        <end position="27"/>
    </location>
</feature>
<organism evidence="2 3">
    <name type="scientific">Portunus trituberculatus</name>
    <name type="common">Swimming crab</name>
    <name type="synonym">Neptunus trituberculatus</name>
    <dbReference type="NCBI Taxonomy" id="210409"/>
    <lineage>
        <taxon>Eukaryota</taxon>
        <taxon>Metazoa</taxon>
        <taxon>Ecdysozoa</taxon>
        <taxon>Arthropoda</taxon>
        <taxon>Crustacea</taxon>
        <taxon>Multicrustacea</taxon>
        <taxon>Malacostraca</taxon>
        <taxon>Eumalacostraca</taxon>
        <taxon>Eucarida</taxon>
        <taxon>Decapoda</taxon>
        <taxon>Pleocyemata</taxon>
        <taxon>Brachyura</taxon>
        <taxon>Eubrachyura</taxon>
        <taxon>Portunoidea</taxon>
        <taxon>Portunidae</taxon>
        <taxon>Portuninae</taxon>
        <taxon>Portunus</taxon>
    </lineage>
</organism>
<evidence type="ECO:0000256" key="1">
    <source>
        <dbReference type="SAM" id="MobiDB-lite"/>
    </source>
</evidence>
<comment type="caution">
    <text evidence="2">The sequence shown here is derived from an EMBL/GenBank/DDBJ whole genome shotgun (WGS) entry which is preliminary data.</text>
</comment>